<proteinExistence type="predicted"/>
<evidence type="ECO:0000313" key="3">
    <source>
        <dbReference type="Proteomes" id="UP000762253"/>
    </source>
</evidence>
<evidence type="ECO:0000313" key="2">
    <source>
        <dbReference type="EMBL" id="NMF66279.1"/>
    </source>
</evidence>
<accession>A0ABX1MHQ2</accession>
<protein>
    <recommendedName>
        <fullName evidence="1">DUF2281 domain-containing protein</fullName>
    </recommendedName>
</protein>
<dbReference type="EMBL" id="QMEC01000147">
    <property type="protein sequence ID" value="NMF66279.1"/>
    <property type="molecule type" value="Genomic_DNA"/>
</dbReference>
<dbReference type="Proteomes" id="UP000762253">
    <property type="component" value="Unassembled WGS sequence"/>
</dbReference>
<dbReference type="RefSeq" id="WP_169267846.1">
    <property type="nucleotide sequence ID" value="NZ_QMEC01000147.1"/>
</dbReference>
<organism evidence="2 3">
    <name type="scientific">Brasilonema octagenarum UFV-OR1</name>
    <dbReference type="NCBI Taxonomy" id="417115"/>
    <lineage>
        <taxon>Bacteria</taxon>
        <taxon>Bacillati</taxon>
        <taxon>Cyanobacteriota</taxon>
        <taxon>Cyanophyceae</taxon>
        <taxon>Nostocales</taxon>
        <taxon>Scytonemataceae</taxon>
        <taxon>Brasilonema</taxon>
        <taxon>Octagenarum group</taxon>
    </lineage>
</organism>
<feature type="domain" description="DUF2281" evidence="1">
    <location>
        <begin position="7"/>
        <end position="38"/>
    </location>
</feature>
<comment type="caution">
    <text evidence="2">The sequence shown here is derived from an EMBL/GenBank/DDBJ whole genome shotgun (WGS) entry which is preliminary data.</text>
</comment>
<reference evidence="2 3" key="1">
    <citation type="submission" date="2018-06" db="EMBL/GenBank/DDBJ databases">
        <title>Comparative genomics of Brasilonema spp. strains.</title>
        <authorList>
            <person name="Alvarenga D.O."/>
            <person name="Fiore M.F."/>
            <person name="Varani A.M."/>
        </authorList>
    </citation>
    <scope>NUCLEOTIDE SEQUENCE [LARGE SCALE GENOMIC DNA]</scope>
    <source>
        <strain evidence="2 3">UFV-OR1</strain>
    </source>
</reference>
<gene>
    <name evidence="2" type="ORF">DP115_27490</name>
</gene>
<dbReference type="InterPro" id="IPR018739">
    <property type="entry name" value="DUF2281"/>
</dbReference>
<dbReference type="Pfam" id="PF10047">
    <property type="entry name" value="DUF2281"/>
    <property type="match status" value="1"/>
</dbReference>
<name>A0ABX1MHQ2_9CYAN</name>
<evidence type="ECO:0000259" key="1">
    <source>
        <dbReference type="Pfam" id="PF10047"/>
    </source>
</evidence>
<sequence>MNIEQAVLEKLRQLPVDKQQELLNFAEFLYQENTSKTPLRSVRGYVLI</sequence>
<keyword evidence="3" id="KW-1185">Reference proteome</keyword>